<keyword evidence="2" id="KW-1185">Reference proteome</keyword>
<dbReference type="EMBL" id="CP080647">
    <property type="protein sequence ID" value="QYX76146.1"/>
    <property type="molecule type" value="Genomic_DNA"/>
</dbReference>
<gene>
    <name evidence="1" type="ORF">K1J60_06180</name>
</gene>
<organism evidence="1 2">
    <name type="scientific">Streptomyces akebiae</name>
    <dbReference type="NCBI Taxonomy" id="2865673"/>
    <lineage>
        <taxon>Bacteria</taxon>
        <taxon>Bacillati</taxon>
        <taxon>Actinomycetota</taxon>
        <taxon>Actinomycetes</taxon>
        <taxon>Kitasatosporales</taxon>
        <taxon>Streptomycetaceae</taxon>
        <taxon>Streptomyces</taxon>
    </lineage>
</organism>
<dbReference type="Proteomes" id="UP000827138">
    <property type="component" value="Chromosome"/>
</dbReference>
<evidence type="ECO:0000313" key="2">
    <source>
        <dbReference type="Proteomes" id="UP000827138"/>
    </source>
</evidence>
<accession>A0ABX8XL95</accession>
<sequence length="236" mass="26306">MTMVEIQVPGDRLDITALEVAFADLPVASASVALVRGFGGDLDELRETLREYFADGASWCRVGNAVHTVTDGDAEVRLVPRSDVPTWHADYFQAGWKSREGARIPLESRLQYARYVDRRHKARESCLQGEDLREAAAKDGAGGVDKLVRHHRAQLAEWYDALDVLLHSVQTGPDLPEWATSVAKEELLDWHRTREYLTSAVLEYHHGSDTEPRPETVFGNLCFHFSAGSVELVPGP</sequence>
<evidence type="ECO:0000313" key="1">
    <source>
        <dbReference type="EMBL" id="QYX76146.1"/>
    </source>
</evidence>
<proteinExistence type="predicted"/>
<dbReference type="RefSeq" id="WP_031112453.1">
    <property type="nucleotide sequence ID" value="NZ_CP080647.1"/>
</dbReference>
<protein>
    <submittedName>
        <fullName evidence="1">Uncharacterized protein</fullName>
    </submittedName>
</protein>
<reference evidence="1 2" key="1">
    <citation type="submission" date="2021-08" db="EMBL/GenBank/DDBJ databases">
        <authorList>
            <person name="Ping M."/>
        </authorList>
    </citation>
    <scope>NUCLEOTIDE SEQUENCE [LARGE SCALE GENOMIC DNA]</scope>
    <source>
        <strain evidence="1 2">MG28</strain>
    </source>
</reference>
<name>A0ABX8XL95_9ACTN</name>